<dbReference type="SUPFAM" id="SSF47616">
    <property type="entry name" value="GST C-terminal domain-like"/>
    <property type="match status" value="1"/>
</dbReference>
<dbReference type="EMBL" id="QGNA01000001">
    <property type="protein sequence ID" value="PWS37903.1"/>
    <property type="molecule type" value="Genomic_DNA"/>
</dbReference>
<dbReference type="Pfam" id="PF00043">
    <property type="entry name" value="GST_C"/>
    <property type="match status" value="1"/>
</dbReference>
<dbReference type="PROSITE" id="PS50404">
    <property type="entry name" value="GST_NTER"/>
    <property type="match status" value="1"/>
</dbReference>
<dbReference type="InterPro" id="IPR036249">
    <property type="entry name" value="Thioredoxin-like_sf"/>
</dbReference>
<evidence type="ECO:0000256" key="1">
    <source>
        <dbReference type="RuleBase" id="RU003494"/>
    </source>
</evidence>
<evidence type="ECO:0000259" key="3">
    <source>
        <dbReference type="PROSITE" id="PS50405"/>
    </source>
</evidence>
<dbReference type="GO" id="GO:0016740">
    <property type="term" value="F:transferase activity"/>
    <property type="evidence" value="ECO:0007669"/>
    <property type="project" value="UniProtKB-KW"/>
</dbReference>
<dbReference type="Gene3D" id="3.40.30.10">
    <property type="entry name" value="Glutaredoxin"/>
    <property type="match status" value="1"/>
</dbReference>
<evidence type="ECO:0000313" key="4">
    <source>
        <dbReference type="EMBL" id="PWS37903.1"/>
    </source>
</evidence>
<dbReference type="InterPro" id="IPR010987">
    <property type="entry name" value="Glutathione-S-Trfase_C-like"/>
</dbReference>
<evidence type="ECO:0000313" key="5">
    <source>
        <dbReference type="Proteomes" id="UP000245765"/>
    </source>
</evidence>
<dbReference type="OrthoDB" id="9810080at2"/>
<keyword evidence="4" id="KW-0808">Transferase</keyword>
<sequence>MLRIHGIARSRAFRCIWAAEEAGLPYEVVPVGFGAEHKPEVLKVNPNGKIPALQDGDLTLFESLAINLHIAAKAGAPLMPAGDDASRVLQWTLWAATEAEPTHQQWAYNTYVRPPEQRDPALARAGAEALAPRLAVLEKHLAAGGPWLLGANFTIADCNLAAVLYGSWLNGFDYAPYPKVKAWLDACLNRPAALKARKLREG</sequence>
<dbReference type="SUPFAM" id="SSF52833">
    <property type="entry name" value="Thioredoxin-like"/>
    <property type="match status" value="1"/>
</dbReference>
<dbReference type="InterPro" id="IPR004046">
    <property type="entry name" value="GST_C"/>
</dbReference>
<dbReference type="Proteomes" id="UP000245765">
    <property type="component" value="Unassembled WGS sequence"/>
</dbReference>
<organism evidence="4 5">
    <name type="scientific">Falsiroseomonas bella</name>
    <dbReference type="NCBI Taxonomy" id="2184016"/>
    <lineage>
        <taxon>Bacteria</taxon>
        <taxon>Pseudomonadati</taxon>
        <taxon>Pseudomonadota</taxon>
        <taxon>Alphaproteobacteria</taxon>
        <taxon>Acetobacterales</taxon>
        <taxon>Roseomonadaceae</taxon>
        <taxon>Falsiroseomonas</taxon>
    </lineage>
</organism>
<dbReference type="PANTHER" id="PTHR44051">
    <property type="entry name" value="GLUTATHIONE S-TRANSFERASE-RELATED"/>
    <property type="match status" value="1"/>
</dbReference>
<dbReference type="SFLD" id="SFLDS00019">
    <property type="entry name" value="Glutathione_Transferase_(cytos"/>
    <property type="match status" value="1"/>
</dbReference>
<dbReference type="SFLD" id="SFLDG01150">
    <property type="entry name" value="Main.1:_Beta-like"/>
    <property type="match status" value="1"/>
</dbReference>
<dbReference type="RefSeq" id="WP_109868525.1">
    <property type="nucleotide sequence ID" value="NZ_QGNA01000001.1"/>
</dbReference>
<dbReference type="Gene3D" id="1.20.1050.10">
    <property type="match status" value="1"/>
</dbReference>
<dbReference type="AlphaFoldDB" id="A0A317FH44"/>
<feature type="domain" description="GST N-terminal" evidence="2">
    <location>
        <begin position="1"/>
        <end position="78"/>
    </location>
</feature>
<name>A0A317FH44_9PROT</name>
<dbReference type="InterPro" id="IPR036282">
    <property type="entry name" value="Glutathione-S-Trfase_C_sf"/>
</dbReference>
<evidence type="ECO:0000259" key="2">
    <source>
        <dbReference type="PROSITE" id="PS50404"/>
    </source>
</evidence>
<dbReference type="Pfam" id="PF02798">
    <property type="entry name" value="GST_N"/>
    <property type="match status" value="1"/>
</dbReference>
<protein>
    <submittedName>
        <fullName evidence="4">Glutathione S-transferase family protein</fullName>
    </submittedName>
</protein>
<feature type="domain" description="GST C-terminal" evidence="3">
    <location>
        <begin position="81"/>
        <end position="202"/>
    </location>
</feature>
<gene>
    <name evidence="4" type="ORF">DFH01_00880</name>
</gene>
<keyword evidence="5" id="KW-1185">Reference proteome</keyword>
<dbReference type="PROSITE" id="PS50405">
    <property type="entry name" value="GST_CTER"/>
    <property type="match status" value="1"/>
</dbReference>
<reference evidence="5" key="1">
    <citation type="submission" date="2018-05" db="EMBL/GenBank/DDBJ databases">
        <authorList>
            <person name="Du Z."/>
            <person name="Wang X."/>
        </authorList>
    </citation>
    <scope>NUCLEOTIDE SEQUENCE [LARGE SCALE GENOMIC DNA]</scope>
    <source>
        <strain evidence="5">CQN31</strain>
    </source>
</reference>
<proteinExistence type="inferred from homology"/>
<comment type="similarity">
    <text evidence="1">Belongs to the GST superfamily.</text>
</comment>
<dbReference type="InterPro" id="IPR040079">
    <property type="entry name" value="Glutathione_S-Trfase"/>
</dbReference>
<comment type="caution">
    <text evidence="4">The sequence shown here is derived from an EMBL/GenBank/DDBJ whole genome shotgun (WGS) entry which is preliminary data.</text>
</comment>
<dbReference type="PANTHER" id="PTHR44051:SF8">
    <property type="entry name" value="GLUTATHIONE S-TRANSFERASE GSTA"/>
    <property type="match status" value="1"/>
</dbReference>
<dbReference type="SFLD" id="SFLDG00358">
    <property type="entry name" value="Main_(cytGST)"/>
    <property type="match status" value="1"/>
</dbReference>
<accession>A0A317FH44</accession>
<dbReference type="InterPro" id="IPR004045">
    <property type="entry name" value="Glutathione_S-Trfase_N"/>
</dbReference>
<dbReference type="CDD" id="cd03046">
    <property type="entry name" value="GST_N_GTT1_like"/>
    <property type="match status" value="1"/>
</dbReference>